<evidence type="ECO:0000259" key="6">
    <source>
        <dbReference type="Pfam" id="PF10644"/>
    </source>
</evidence>
<keyword evidence="4" id="KW-0496">Mitochondrion</keyword>
<evidence type="ECO:0000256" key="2">
    <source>
        <dbReference type="ARBA" id="ARBA00004173"/>
    </source>
</evidence>
<dbReference type="EMBL" id="KZ819326">
    <property type="protein sequence ID" value="PWN21084.1"/>
    <property type="molecule type" value="Genomic_DNA"/>
</dbReference>
<dbReference type="AlphaFoldDB" id="A0A316U8A9"/>
<dbReference type="RefSeq" id="XP_025348244.1">
    <property type="nucleotide sequence ID" value="XM_025489584.1"/>
</dbReference>
<evidence type="ECO:0000256" key="3">
    <source>
        <dbReference type="ARBA" id="ARBA00008507"/>
    </source>
</evidence>
<reference evidence="8 9" key="1">
    <citation type="journal article" date="2018" name="Mol. Biol. Evol.">
        <title>Broad Genomic Sampling Reveals a Smut Pathogenic Ancestry of the Fungal Clade Ustilaginomycotina.</title>
        <authorList>
            <person name="Kijpornyongpan T."/>
            <person name="Mondo S.J."/>
            <person name="Barry K."/>
            <person name="Sandor L."/>
            <person name="Lee J."/>
            <person name="Lipzen A."/>
            <person name="Pangilinan J."/>
            <person name="LaButti K."/>
            <person name="Hainaut M."/>
            <person name="Henrissat B."/>
            <person name="Grigoriev I.V."/>
            <person name="Spatafora J.W."/>
            <person name="Aime M.C."/>
        </authorList>
    </citation>
    <scope>NUCLEOTIDE SEQUENCE [LARGE SCALE GENOMIC DNA]</scope>
    <source>
        <strain evidence="8 9">MCA 4718</strain>
    </source>
</reference>
<dbReference type="OrthoDB" id="271881at2759"/>
<dbReference type="InterPro" id="IPR029209">
    <property type="entry name" value="DML1/Misato_tubulin"/>
</dbReference>
<evidence type="ECO:0000256" key="5">
    <source>
        <dbReference type="SAM" id="MobiDB-lite"/>
    </source>
</evidence>
<dbReference type="Proteomes" id="UP000245942">
    <property type="component" value="Unassembled WGS sequence"/>
</dbReference>
<name>A0A316U8A9_9BASI</name>
<protein>
    <recommendedName>
        <fullName evidence="10">Tubulin nucleotide-binding domain-like protein</fullName>
    </recommendedName>
</protein>
<feature type="domain" description="DML1/Misato tubulin" evidence="7">
    <location>
        <begin position="239"/>
        <end position="413"/>
    </location>
</feature>
<evidence type="ECO:0000313" key="9">
    <source>
        <dbReference type="Proteomes" id="UP000245942"/>
    </source>
</evidence>
<evidence type="ECO:0008006" key="10">
    <source>
        <dbReference type="Google" id="ProtNLM"/>
    </source>
</evidence>
<organism evidence="8 9">
    <name type="scientific">Pseudomicrostroma glucosiphilum</name>
    <dbReference type="NCBI Taxonomy" id="1684307"/>
    <lineage>
        <taxon>Eukaryota</taxon>
        <taxon>Fungi</taxon>
        <taxon>Dikarya</taxon>
        <taxon>Basidiomycota</taxon>
        <taxon>Ustilaginomycotina</taxon>
        <taxon>Exobasidiomycetes</taxon>
        <taxon>Microstromatales</taxon>
        <taxon>Microstromatales incertae sedis</taxon>
        <taxon>Pseudomicrostroma</taxon>
    </lineage>
</organism>
<evidence type="ECO:0000256" key="4">
    <source>
        <dbReference type="ARBA" id="ARBA00023128"/>
    </source>
</evidence>
<dbReference type="InterPro" id="IPR036525">
    <property type="entry name" value="Tubulin/FtsZ_GTPase_sf"/>
</dbReference>
<comment type="similarity">
    <text evidence="3">Belongs to the misato family.</text>
</comment>
<dbReference type="SUPFAM" id="SSF52490">
    <property type="entry name" value="Tubulin nucleotide-binding domain-like"/>
    <property type="match status" value="1"/>
</dbReference>
<dbReference type="InterPro" id="IPR019605">
    <property type="entry name" value="Misato_II_tubulin-like"/>
</dbReference>
<dbReference type="GO" id="GO:0007005">
    <property type="term" value="P:mitochondrion organization"/>
    <property type="evidence" value="ECO:0007669"/>
    <property type="project" value="InterPro"/>
</dbReference>
<comment type="function">
    <text evidence="1">Involved in the partitioning of the mitochondrial organelle and mitochondrial DNA (mtDNA) inheritance.</text>
</comment>
<evidence type="ECO:0000313" key="8">
    <source>
        <dbReference type="EMBL" id="PWN21084.1"/>
    </source>
</evidence>
<feature type="compositionally biased region" description="Acidic residues" evidence="5">
    <location>
        <begin position="153"/>
        <end position="163"/>
    </location>
</feature>
<dbReference type="PANTHER" id="PTHR13391">
    <property type="entry name" value="MITOCHONDRIAL DISTRIBUTION REGULATOR MISATO"/>
    <property type="match status" value="1"/>
</dbReference>
<dbReference type="InterPro" id="IPR049942">
    <property type="entry name" value="DML1/Misato"/>
</dbReference>
<keyword evidence="9" id="KW-1185">Reference proteome</keyword>
<dbReference type="STRING" id="1684307.A0A316U8A9"/>
<feature type="domain" description="Misato Segment II tubulin-like" evidence="6">
    <location>
        <begin position="4"/>
        <end position="92"/>
    </location>
</feature>
<feature type="region of interest" description="Disordered" evidence="5">
    <location>
        <begin position="600"/>
        <end position="620"/>
    </location>
</feature>
<sequence length="745" mass="81739">MPTRELIHLSFGSFSAHFSTHHFNAQTGYFDYSPSAPQPLVDHDVSWEEGLDGRGVQRYTPRWLVFDVRSGFQGLRRQEVSEAQADQQGDEYDDDNAAAKLAVGHHSSWLSAPQVVRTQNRVPHTPFRRIAQRESNGEDLDWEHEMEALMASDQDEDTQEEEHDTSRRDLPTSATTAVSNRQGQLTSSSRHSAQAQAKPWSSRLLFDSHPRSLVPVTAAGGLPLASMASNGESRSDEGVEVFESFEQGWARAKAWDRDNDTLDTSFRSMLEASDHPQGFNFALQTSDAWSGFSAWHLEELADEYPKLDRLTWAMRWGKGIGDVAPGEDDSLDEAELRLARTRAMNESLSLLLTTEASSLYTPLALPQWSGKEEVPIWAQHLRQDRRSRILSDEGYASALLASQFETATLGMRLRDAPTSASSLVSHLTWRGDTPIACLGGCLPTPLLAPLQSSLGAQPFDPIEALLAARGYNPRPNQDRKRHIARFDPVEVASTGAQAIAKHWASYSSARPVKLQGVETRKSRLTGTSRSKGDSFTKPYAVHSVARDGQEGAKAVTEACMQEYLTGNGQGKLGMEEPWGRSLFAPLSQPLPPSFPRVLQGLSADGRPLPPSASAEIQRLRPRSLPQLSTLSTTPSSLSHIHHAHHVLMIALRSHAPLSAYGLTAPGGTGGAGQAANEEGEGRIGGRDGLKELLERVEDLRGAYEAERGADGGYRSGDEEDHGQGTDEDWEATEQADGDDDLFDWD</sequence>
<feature type="region of interest" description="Disordered" evidence="5">
    <location>
        <begin position="667"/>
        <end position="687"/>
    </location>
</feature>
<gene>
    <name evidence="8" type="ORF">BCV69DRAFT_184091</name>
</gene>
<feature type="region of interest" description="Disordered" evidence="5">
    <location>
        <begin position="152"/>
        <end position="196"/>
    </location>
</feature>
<dbReference type="PANTHER" id="PTHR13391:SF0">
    <property type="entry name" value="PROTEIN MISATO HOMOLOG 1"/>
    <property type="match status" value="1"/>
</dbReference>
<dbReference type="Pfam" id="PF10644">
    <property type="entry name" value="Misat_Tub_SegII"/>
    <property type="match status" value="1"/>
</dbReference>
<evidence type="ECO:0000256" key="1">
    <source>
        <dbReference type="ARBA" id="ARBA00003757"/>
    </source>
</evidence>
<comment type="subcellular location">
    <subcellularLocation>
        <location evidence="2">Mitochondrion</location>
    </subcellularLocation>
</comment>
<feature type="region of interest" description="Disordered" evidence="5">
    <location>
        <begin position="701"/>
        <end position="745"/>
    </location>
</feature>
<evidence type="ECO:0000259" key="7">
    <source>
        <dbReference type="Pfam" id="PF14881"/>
    </source>
</evidence>
<dbReference type="Pfam" id="PF14881">
    <property type="entry name" value="Tubulin_3"/>
    <property type="match status" value="1"/>
</dbReference>
<accession>A0A316U8A9</accession>
<proteinExistence type="inferred from homology"/>
<dbReference type="GO" id="GO:0005739">
    <property type="term" value="C:mitochondrion"/>
    <property type="evidence" value="ECO:0007669"/>
    <property type="project" value="UniProtKB-SubCell"/>
</dbReference>
<dbReference type="Gene3D" id="3.40.50.1440">
    <property type="entry name" value="Tubulin/FtsZ, GTPase domain"/>
    <property type="match status" value="1"/>
</dbReference>
<dbReference type="GeneID" id="37011318"/>
<feature type="compositionally biased region" description="Acidic residues" evidence="5">
    <location>
        <begin position="717"/>
        <end position="745"/>
    </location>
</feature>
<feature type="compositionally biased region" description="Polar residues" evidence="5">
    <location>
        <begin position="172"/>
        <end position="195"/>
    </location>
</feature>